<evidence type="ECO:0000313" key="3">
    <source>
        <dbReference type="Proteomes" id="UP000799437"/>
    </source>
</evidence>
<dbReference type="Proteomes" id="UP000799437">
    <property type="component" value="Unassembled WGS sequence"/>
</dbReference>
<gene>
    <name evidence="2" type="ORF">EJ05DRAFT_481510</name>
</gene>
<protein>
    <submittedName>
        <fullName evidence="2">Uncharacterized protein</fullName>
    </submittedName>
</protein>
<organism evidence="2 3">
    <name type="scientific">Pseudovirgaria hyperparasitica</name>
    <dbReference type="NCBI Taxonomy" id="470096"/>
    <lineage>
        <taxon>Eukaryota</taxon>
        <taxon>Fungi</taxon>
        <taxon>Dikarya</taxon>
        <taxon>Ascomycota</taxon>
        <taxon>Pezizomycotina</taxon>
        <taxon>Dothideomycetes</taxon>
        <taxon>Dothideomycetes incertae sedis</taxon>
        <taxon>Acrospermales</taxon>
        <taxon>Acrospermaceae</taxon>
        <taxon>Pseudovirgaria</taxon>
    </lineage>
</organism>
<accession>A0A6A6WK89</accession>
<dbReference type="GeneID" id="54486133"/>
<dbReference type="InterPro" id="IPR027921">
    <property type="entry name" value="NOPCHAP1"/>
</dbReference>
<dbReference type="PANTHER" id="PTHR38489:SF1">
    <property type="entry name" value="HISTONE CHAPERONE DOMAIN-CONTAINING PROTEIN"/>
    <property type="match status" value="1"/>
</dbReference>
<sequence>MPVRKRSYDEVFTSGADSAKRPASRGLSSPSRLPSESSSISTRFGSGHSTPQPTLSEVTHTSTVDTELTLSGNESSEVSDSSDDPSSDSESSESDDEMSDGESIAEDDDIVTVVPLGQRKTKPPFRLDEDERNNGKSLRERTRDFLQQMKAANEALEHDRLEGKLSEYQFEVTDDAQEGQYIEMNLGLGVLEQQDDGENTMSDSESCAGQDTAMTDAEADVIGKLLGRSKTEGAGIQELEA</sequence>
<proteinExistence type="predicted"/>
<dbReference type="GO" id="GO:0000492">
    <property type="term" value="P:box C/D snoRNP assembly"/>
    <property type="evidence" value="ECO:0007669"/>
    <property type="project" value="InterPro"/>
</dbReference>
<feature type="compositionally biased region" description="Acidic residues" evidence="1">
    <location>
        <begin position="80"/>
        <end position="110"/>
    </location>
</feature>
<dbReference type="Pfam" id="PF15370">
    <property type="entry name" value="NOPCHAP1"/>
    <property type="match status" value="1"/>
</dbReference>
<feature type="compositionally biased region" description="Basic and acidic residues" evidence="1">
    <location>
        <begin position="125"/>
        <end position="140"/>
    </location>
</feature>
<reference evidence="2" key="1">
    <citation type="journal article" date="2020" name="Stud. Mycol.">
        <title>101 Dothideomycetes genomes: a test case for predicting lifestyles and emergence of pathogens.</title>
        <authorList>
            <person name="Haridas S."/>
            <person name="Albert R."/>
            <person name="Binder M."/>
            <person name="Bloem J."/>
            <person name="Labutti K."/>
            <person name="Salamov A."/>
            <person name="Andreopoulos B."/>
            <person name="Baker S."/>
            <person name="Barry K."/>
            <person name="Bills G."/>
            <person name="Bluhm B."/>
            <person name="Cannon C."/>
            <person name="Castanera R."/>
            <person name="Culley D."/>
            <person name="Daum C."/>
            <person name="Ezra D."/>
            <person name="Gonzalez J."/>
            <person name="Henrissat B."/>
            <person name="Kuo A."/>
            <person name="Liang C."/>
            <person name="Lipzen A."/>
            <person name="Lutzoni F."/>
            <person name="Magnuson J."/>
            <person name="Mondo S."/>
            <person name="Nolan M."/>
            <person name="Ohm R."/>
            <person name="Pangilinan J."/>
            <person name="Park H.-J."/>
            <person name="Ramirez L."/>
            <person name="Alfaro M."/>
            <person name="Sun H."/>
            <person name="Tritt A."/>
            <person name="Yoshinaga Y."/>
            <person name="Zwiers L.-H."/>
            <person name="Turgeon B."/>
            <person name="Goodwin S."/>
            <person name="Spatafora J."/>
            <person name="Crous P."/>
            <person name="Grigoriev I."/>
        </authorList>
    </citation>
    <scope>NUCLEOTIDE SEQUENCE</scope>
    <source>
        <strain evidence="2">CBS 121739</strain>
    </source>
</reference>
<name>A0A6A6WK89_9PEZI</name>
<dbReference type="RefSeq" id="XP_033605038.1">
    <property type="nucleotide sequence ID" value="XM_033745079.1"/>
</dbReference>
<evidence type="ECO:0000256" key="1">
    <source>
        <dbReference type="SAM" id="MobiDB-lite"/>
    </source>
</evidence>
<dbReference type="AlphaFoldDB" id="A0A6A6WK89"/>
<dbReference type="OrthoDB" id="1112980at2759"/>
<feature type="compositionally biased region" description="Low complexity" evidence="1">
    <location>
        <begin position="24"/>
        <end position="41"/>
    </location>
</feature>
<feature type="region of interest" description="Disordered" evidence="1">
    <location>
        <begin position="1"/>
        <end position="140"/>
    </location>
</feature>
<keyword evidence="3" id="KW-1185">Reference proteome</keyword>
<feature type="compositionally biased region" description="Polar residues" evidence="1">
    <location>
        <begin position="42"/>
        <end position="73"/>
    </location>
</feature>
<dbReference type="PANTHER" id="PTHR38489">
    <property type="entry name" value="HISTONE CHAPERONE DOMAIN-CONTAINING PROTEIN"/>
    <property type="match status" value="1"/>
</dbReference>
<dbReference type="EMBL" id="ML996565">
    <property type="protein sequence ID" value="KAF2762587.1"/>
    <property type="molecule type" value="Genomic_DNA"/>
</dbReference>
<evidence type="ECO:0000313" key="2">
    <source>
        <dbReference type="EMBL" id="KAF2762587.1"/>
    </source>
</evidence>